<sequence>MTPSVTAAVAACRGGGGGEGTFECSGGTARDGDGGICEQTGGPCNPPLARPTGSPSPSSPPLVVRIFPSITFAQWRHHRRSSP</sequence>
<evidence type="ECO:0000313" key="2">
    <source>
        <dbReference type="EMBL" id="JAD61446.1"/>
    </source>
</evidence>
<reference evidence="2" key="1">
    <citation type="submission" date="2014-09" db="EMBL/GenBank/DDBJ databases">
        <authorList>
            <person name="Magalhaes I.L.F."/>
            <person name="Oliveira U."/>
            <person name="Santos F.R."/>
            <person name="Vidigal T.H.D.A."/>
            <person name="Brescovit A.D."/>
            <person name="Santos A.J."/>
        </authorList>
    </citation>
    <scope>NUCLEOTIDE SEQUENCE</scope>
    <source>
        <tissue evidence="2">Shoot tissue taken approximately 20 cm above the soil surface</tissue>
    </source>
</reference>
<organism evidence="2">
    <name type="scientific">Arundo donax</name>
    <name type="common">Giant reed</name>
    <name type="synonym">Donax arundinaceus</name>
    <dbReference type="NCBI Taxonomy" id="35708"/>
    <lineage>
        <taxon>Eukaryota</taxon>
        <taxon>Viridiplantae</taxon>
        <taxon>Streptophyta</taxon>
        <taxon>Embryophyta</taxon>
        <taxon>Tracheophyta</taxon>
        <taxon>Spermatophyta</taxon>
        <taxon>Magnoliopsida</taxon>
        <taxon>Liliopsida</taxon>
        <taxon>Poales</taxon>
        <taxon>Poaceae</taxon>
        <taxon>PACMAD clade</taxon>
        <taxon>Arundinoideae</taxon>
        <taxon>Arundineae</taxon>
        <taxon>Arundo</taxon>
    </lineage>
</organism>
<reference evidence="2" key="2">
    <citation type="journal article" date="2015" name="Data Brief">
        <title>Shoot transcriptome of the giant reed, Arundo donax.</title>
        <authorList>
            <person name="Barrero R.A."/>
            <person name="Guerrero F.D."/>
            <person name="Moolhuijzen P."/>
            <person name="Goolsby J.A."/>
            <person name="Tidwell J."/>
            <person name="Bellgard S.E."/>
            <person name="Bellgard M.I."/>
        </authorList>
    </citation>
    <scope>NUCLEOTIDE SEQUENCE</scope>
    <source>
        <tissue evidence="2">Shoot tissue taken approximately 20 cm above the soil surface</tissue>
    </source>
</reference>
<dbReference type="AlphaFoldDB" id="A0A0A9BDN8"/>
<protein>
    <submittedName>
        <fullName evidence="2">Uncharacterized protein</fullName>
    </submittedName>
</protein>
<name>A0A0A9BDN8_ARUDO</name>
<proteinExistence type="predicted"/>
<evidence type="ECO:0000256" key="1">
    <source>
        <dbReference type="SAM" id="MobiDB-lite"/>
    </source>
</evidence>
<accession>A0A0A9BDN8</accession>
<dbReference type="EMBL" id="GBRH01236449">
    <property type="protein sequence ID" value="JAD61446.1"/>
    <property type="molecule type" value="Transcribed_RNA"/>
</dbReference>
<feature type="region of interest" description="Disordered" evidence="1">
    <location>
        <begin position="15"/>
        <end position="62"/>
    </location>
</feature>